<dbReference type="Pfam" id="PF00702">
    <property type="entry name" value="Hydrolase"/>
    <property type="match status" value="1"/>
</dbReference>
<proteinExistence type="predicted"/>
<dbReference type="InterPro" id="IPR036412">
    <property type="entry name" value="HAD-like_sf"/>
</dbReference>
<evidence type="ECO:0000313" key="2">
    <source>
        <dbReference type="EMBL" id="KXT69092.1"/>
    </source>
</evidence>
<sequence length="253" mass="28939">MHKLEYKHYIFDFYGTLVDIRTDEDDPTLWLYLSHIYAAYGVDYQPEDLKKKYGQLVVEQENKIAQEKSVAYPEVDLVAVFIQLLQEAPTKHESQTPLPDLQAWGEQLAVMFRSLSRRQLHAYPNTLKVLKAIKDQGGDVILLSNAQKAFTMPEIELTGCAPYLDKVYISSDYQIKKPQAEWLELVLEENQFNPEDTVMVGNDFSTDMAIAEAVGIDGVLLNTFPYSAAEVNKLNKMQARVITDVEELLENRK</sequence>
<dbReference type="SUPFAM" id="SSF56784">
    <property type="entry name" value="HAD-like"/>
    <property type="match status" value="1"/>
</dbReference>
<reference evidence="2 3" key="1">
    <citation type="submission" date="2016-01" db="EMBL/GenBank/DDBJ databases">
        <title>Highly variable Streptococcus oralis are common among viridans streptococci isolated from primates.</title>
        <authorList>
            <person name="Denapaite D."/>
            <person name="Rieger M."/>
            <person name="Koendgen S."/>
            <person name="Brueckner R."/>
            <person name="Ochigava I."/>
            <person name="Kappeler P."/>
            <person name="Maetz-Rensing K."/>
            <person name="Leendertz F."/>
            <person name="Hakenbeck R."/>
        </authorList>
    </citation>
    <scope>NUCLEOTIDE SEQUENCE [LARGE SCALE GENOMIC DNA]</scope>
    <source>
        <strain evidence="2 3">DD08</strain>
    </source>
</reference>
<dbReference type="PANTHER" id="PTHR43316">
    <property type="entry name" value="HYDROLASE, HALOACID DELAHOGENASE-RELATED"/>
    <property type="match status" value="1"/>
</dbReference>
<dbReference type="EMBL" id="LQRD01000060">
    <property type="protein sequence ID" value="KXT69092.1"/>
    <property type="molecule type" value="Genomic_DNA"/>
</dbReference>
<dbReference type="InterPro" id="IPR023214">
    <property type="entry name" value="HAD_sf"/>
</dbReference>
<dbReference type="AlphaFoldDB" id="A0A139MZG5"/>
<dbReference type="SFLD" id="SFLDS00003">
    <property type="entry name" value="Haloacid_Dehalogenase"/>
    <property type="match status" value="1"/>
</dbReference>
<dbReference type="InterPro" id="IPR023198">
    <property type="entry name" value="PGP-like_dom2"/>
</dbReference>
<gene>
    <name evidence="2" type="ORF">SCRDD08_01520</name>
</gene>
<evidence type="ECO:0000256" key="1">
    <source>
        <dbReference type="ARBA" id="ARBA00022801"/>
    </source>
</evidence>
<dbReference type="RefSeq" id="WP_061423084.1">
    <property type="nucleotide sequence ID" value="NZ_KQ969062.1"/>
</dbReference>
<keyword evidence="1" id="KW-0378">Hydrolase</keyword>
<evidence type="ECO:0000313" key="3">
    <source>
        <dbReference type="Proteomes" id="UP000070377"/>
    </source>
</evidence>
<name>A0A139MZG5_STRCR</name>
<dbReference type="Gene3D" id="1.10.150.240">
    <property type="entry name" value="Putative phosphatase, domain 2"/>
    <property type="match status" value="1"/>
</dbReference>
<dbReference type="SFLD" id="SFLDG01129">
    <property type="entry name" value="C1.5:_HAD__Beta-PGM__Phosphata"/>
    <property type="match status" value="1"/>
</dbReference>
<comment type="caution">
    <text evidence="2">The sequence shown here is derived from an EMBL/GenBank/DDBJ whole genome shotgun (WGS) entry which is preliminary data.</text>
</comment>
<dbReference type="STRING" id="45634.SCRDD08_01520"/>
<dbReference type="PATRIC" id="fig|45634.12.peg.1594"/>
<dbReference type="InterPro" id="IPR051540">
    <property type="entry name" value="S-2-haloacid_dehalogenase"/>
</dbReference>
<dbReference type="Gene3D" id="3.40.50.1000">
    <property type="entry name" value="HAD superfamily/HAD-like"/>
    <property type="match status" value="1"/>
</dbReference>
<organism evidence="2 3">
    <name type="scientific">Streptococcus cristatus</name>
    <dbReference type="NCBI Taxonomy" id="45634"/>
    <lineage>
        <taxon>Bacteria</taxon>
        <taxon>Bacillati</taxon>
        <taxon>Bacillota</taxon>
        <taxon>Bacilli</taxon>
        <taxon>Lactobacillales</taxon>
        <taxon>Streptococcaceae</taxon>
        <taxon>Streptococcus</taxon>
    </lineage>
</organism>
<protein>
    <submittedName>
        <fullName evidence="2">Uncharacterized protein</fullName>
    </submittedName>
</protein>
<accession>A0A139MZG5</accession>
<dbReference type="GO" id="GO:0016787">
    <property type="term" value="F:hydrolase activity"/>
    <property type="evidence" value="ECO:0007669"/>
    <property type="project" value="UniProtKB-KW"/>
</dbReference>
<dbReference type="Proteomes" id="UP000070377">
    <property type="component" value="Unassembled WGS sequence"/>
</dbReference>